<keyword evidence="2" id="KW-1185">Reference proteome</keyword>
<proteinExistence type="predicted"/>
<dbReference type="Proteomes" id="UP000663452">
    <property type="component" value="Chromosome"/>
</dbReference>
<organism evidence="1 2">
    <name type="scientific">Paenibacillus tianjinensis</name>
    <dbReference type="NCBI Taxonomy" id="2810347"/>
    <lineage>
        <taxon>Bacteria</taxon>
        <taxon>Bacillati</taxon>
        <taxon>Bacillota</taxon>
        <taxon>Bacilli</taxon>
        <taxon>Bacillales</taxon>
        <taxon>Paenibacillaceae</taxon>
        <taxon>Paenibacillus</taxon>
    </lineage>
</organism>
<sequence>MINIKHLDQKKNRVGELSSNKYGSVMKITKYNSAIDVEVEFENGYMAKCYYYDFKNGGVFNPLDITSYGVGYFGIGEYNSSHHAYYVWKGMFKRCYDEKYLQKYETYRGCSVCEEWYDYQNFAKWYYENYYEIDTIATELDKDILQKGNKIYSPDTCVFTPKEINYLFVKRNKSRGKYPIGVYLHTDKDKYVAGFHSNGRSVYLGRYETVEEAFMVYKYHKEKVIKETADKYKDKIPNNLYEAMYKYIVEIND</sequence>
<dbReference type="EMBL" id="CP070969">
    <property type="protein sequence ID" value="QSF43491.1"/>
    <property type="molecule type" value="Genomic_DNA"/>
</dbReference>
<evidence type="ECO:0000313" key="2">
    <source>
        <dbReference type="Proteomes" id="UP000663452"/>
    </source>
</evidence>
<dbReference type="SUPFAM" id="SSF54171">
    <property type="entry name" value="DNA-binding domain"/>
    <property type="match status" value="1"/>
</dbReference>
<accession>A0ABX7L6T7</accession>
<evidence type="ECO:0008006" key="3">
    <source>
        <dbReference type="Google" id="ProtNLM"/>
    </source>
</evidence>
<evidence type="ECO:0000313" key="1">
    <source>
        <dbReference type="EMBL" id="QSF43491.1"/>
    </source>
</evidence>
<dbReference type="InterPro" id="IPR016177">
    <property type="entry name" value="DNA-bd_dom_sf"/>
</dbReference>
<protein>
    <recommendedName>
        <fullName evidence="3">AP2 domain-containing protein</fullName>
    </recommendedName>
</protein>
<name>A0ABX7L6T7_9BACL</name>
<reference evidence="1 2" key="1">
    <citation type="submission" date="2021-02" db="EMBL/GenBank/DDBJ databases">
        <title>Paenibacillus tianjinensis sp. nov.</title>
        <authorList>
            <person name="Liu H."/>
        </authorList>
    </citation>
    <scope>NUCLEOTIDE SEQUENCE [LARGE SCALE GENOMIC DNA]</scope>
    <source>
        <strain evidence="1 2">TB2019</strain>
    </source>
</reference>
<gene>
    <name evidence="1" type="ORF">JRJ22_19705</name>
</gene>
<dbReference type="RefSeq" id="WP_206101124.1">
    <property type="nucleotide sequence ID" value="NZ_CP070969.1"/>
</dbReference>